<dbReference type="AlphaFoldDB" id="A0A9D0ZMU7"/>
<dbReference type="InterPro" id="IPR001264">
    <property type="entry name" value="Glyco_trans_51"/>
</dbReference>
<dbReference type="GO" id="GO:0071555">
    <property type="term" value="P:cell wall organization"/>
    <property type="evidence" value="ECO:0007669"/>
    <property type="project" value="UniProtKB-KW"/>
</dbReference>
<evidence type="ECO:0000256" key="25">
    <source>
        <dbReference type="ARBA" id="ARBA00049902"/>
    </source>
</evidence>
<dbReference type="SUPFAM" id="SSF53955">
    <property type="entry name" value="Lysozyme-like"/>
    <property type="match status" value="1"/>
</dbReference>
<keyword evidence="17" id="KW-0573">Peptidoglycan synthesis</keyword>
<keyword evidence="16" id="KW-0735">Signal-anchor</keyword>
<comment type="catalytic activity">
    <reaction evidence="25">
        <text>[GlcNAc-(1-&gt;4)-Mur2Ac(oyl-L-Ala-gamma-D-Glu-L-Lys-D-Ala-D-Ala)](n)-di-trans,octa-cis-undecaprenyl diphosphate + beta-D-GlcNAc-(1-&gt;4)-Mur2Ac(oyl-L-Ala-gamma-D-Glu-L-Lys-D-Ala-D-Ala)-di-trans,octa-cis-undecaprenyl diphosphate = [GlcNAc-(1-&gt;4)-Mur2Ac(oyl-L-Ala-gamma-D-Glu-L-Lys-D-Ala-D-Ala)](n+1)-di-trans,octa-cis-undecaprenyl diphosphate + di-trans,octa-cis-undecaprenyl diphosphate + H(+)</text>
        <dbReference type="Rhea" id="RHEA:23708"/>
        <dbReference type="Rhea" id="RHEA-COMP:9602"/>
        <dbReference type="Rhea" id="RHEA-COMP:9603"/>
        <dbReference type="ChEBI" id="CHEBI:15378"/>
        <dbReference type="ChEBI" id="CHEBI:58405"/>
        <dbReference type="ChEBI" id="CHEBI:60033"/>
        <dbReference type="ChEBI" id="CHEBI:78435"/>
        <dbReference type="EC" id="2.4.99.28"/>
    </reaction>
</comment>
<evidence type="ECO:0000256" key="7">
    <source>
        <dbReference type="ARBA" id="ARBA00018638"/>
    </source>
</evidence>
<dbReference type="EC" id="3.4.16.4" evidence="6"/>
<proteinExistence type="inferred from homology"/>
<comment type="subcellular location">
    <subcellularLocation>
        <location evidence="2">Cell membrane</location>
        <topology evidence="2">Single-pass type II membrane protein</topology>
    </subcellularLocation>
</comment>
<comment type="function">
    <text evidence="1">Cell wall formation. Synthesis of cross-linked peptidoglycan from the lipid intermediates. The enzyme has a penicillin-insensitive transglycosylase N-terminal domain (formation of linear glycan strands) and a penicillin-sensitive transpeptidase C-terminal domain (cross-linking of the peptide subunits).</text>
</comment>
<dbReference type="Pfam" id="PF00912">
    <property type="entry name" value="Transgly"/>
    <property type="match status" value="1"/>
</dbReference>
<protein>
    <recommendedName>
        <fullName evidence="7">Penicillin-binding protein 1A</fullName>
        <ecNumber evidence="24">2.4.99.28</ecNumber>
        <ecNumber evidence="6">3.4.16.4</ecNumber>
    </recommendedName>
</protein>
<evidence type="ECO:0000256" key="9">
    <source>
        <dbReference type="ARBA" id="ARBA00022645"/>
    </source>
</evidence>
<keyword evidence="20" id="KW-0046">Antibiotic resistance</keyword>
<feature type="domain" description="Penicillin-binding protein transpeptidase" evidence="27">
    <location>
        <begin position="321"/>
        <end position="568"/>
    </location>
</feature>
<keyword evidence="19" id="KW-0472">Membrane</keyword>
<dbReference type="PANTHER" id="PTHR32282:SF11">
    <property type="entry name" value="PENICILLIN-BINDING PROTEIN 1B"/>
    <property type="match status" value="1"/>
</dbReference>
<evidence type="ECO:0000256" key="19">
    <source>
        <dbReference type="ARBA" id="ARBA00023136"/>
    </source>
</evidence>
<evidence type="ECO:0000313" key="30">
    <source>
        <dbReference type="Proteomes" id="UP000824260"/>
    </source>
</evidence>
<evidence type="ECO:0000256" key="4">
    <source>
        <dbReference type="ARBA" id="ARBA00007090"/>
    </source>
</evidence>
<reference evidence="29" key="2">
    <citation type="journal article" date="2021" name="PeerJ">
        <title>Extensive microbial diversity within the chicken gut microbiome revealed by metagenomics and culture.</title>
        <authorList>
            <person name="Gilroy R."/>
            <person name="Ravi A."/>
            <person name="Getino M."/>
            <person name="Pursley I."/>
            <person name="Horton D.L."/>
            <person name="Alikhan N.F."/>
            <person name="Baker D."/>
            <person name="Gharbi K."/>
            <person name="Hall N."/>
            <person name="Watson M."/>
            <person name="Adriaenssens E.M."/>
            <person name="Foster-Nyarko E."/>
            <person name="Jarju S."/>
            <person name="Secka A."/>
            <person name="Antonio M."/>
            <person name="Oren A."/>
            <person name="Chaudhuri R.R."/>
            <person name="La Ragione R."/>
            <person name="Hildebrand F."/>
            <person name="Pallen M.J."/>
        </authorList>
    </citation>
    <scope>NUCLEOTIDE SEQUENCE</scope>
    <source>
        <strain evidence="29">ChiSjej6B24-2974</strain>
    </source>
</reference>
<evidence type="ECO:0000256" key="21">
    <source>
        <dbReference type="ARBA" id="ARBA00023268"/>
    </source>
</evidence>
<organism evidence="29 30">
    <name type="scientific">Candidatus Pullichristensenella stercorigallinarum</name>
    <dbReference type="NCBI Taxonomy" id="2840909"/>
    <lineage>
        <taxon>Bacteria</taxon>
        <taxon>Bacillati</taxon>
        <taxon>Bacillota</taxon>
        <taxon>Clostridia</taxon>
        <taxon>Candidatus Pullichristensenella</taxon>
    </lineage>
</organism>
<dbReference type="GO" id="GO:0009252">
    <property type="term" value="P:peptidoglycan biosynthetic process"/>
    <property type="evidence" value="ECO:0007669"/>
    <property type="project" value="UniProtKB-KW"/>
</dbReference>
<evidence type="ECO:0000256" key="20">
    <source>
        <dbReference type="ARBA" id="ARBA00023251"/>
    </source>
</evidence>
<evidence type="ECO:0000256" key="3">
    <source>
        <dbReference type="ARBA" id="ARBA00004752"/>
    </source>
</evidence>
<dbReference type="GO" id="GO:0005886">
    <property type="term" value="C:plasma membrane"/>
    <property type="evidence" value="ECO:0007669"/>
    <property type="project" value="UniProtKB-SubCell"/>
</dbReference>
<keyword evidence="14" id="KW-0378">Hydrolase</keyword>
<gene>
    <name evidence="29" type="ORF">IAA52_08560</name>
</gene>
<evidence type="ECO:0000256" key="8">
    <source>
        <dbReference type="ARBA" id="ARBA00022475"/>
    </source>
</evidence>
<dbReference type="FunFam" id="1.10.3810.10:FF:000001">
    <property type="entry name" value="Penicillin-binding protein 1A"/>
    <property type="match status" value="1"/>
</dbReference>
<keyword evidence="8" id="KW-1003">Cell membrane</keyword>
<evidence type="ECO:0000256" key="2">
    <source>
        <dbReference type="ARBA" id="ARBA00004401"/>
    </source>
</evidence>
<evidence type="ECO:0000256" key="18">
    <source>
        <dbReference type="ARBA" id="ARBA00022989"/>
    </source>
</evidence>
<dbReference type="EMBL" id="DVFZ01000085">
    <property type="protein sequence ID" value="HIQ83141.1"/>
    <property type="molecule type" value="Genomic_DNA"/>
</dbReference>
<evidence type="ECO:0000256" key="11">
    <source>
        <dbReference type="ARBA" id="ARBA00022676"/>
    </source>
</evidence>
<evidence type="ECO:0000259" key="27">
    <source>
        <dbReference type="Pfam" id="PF00905"/>
    </source>
</evidence>
<evidence type="ECO:0000256" key="13">
    <source>
        <dbReference type="ARBA" id="ARBA00022692"/>
    </source>
</evidence>
<comment type="similarity">
    <text evidence="5">In the N-terminal section; belongs to the glycosyltransferase 51 family.</text>
</comment>
<dbReference type="GO" id="GO:0006508">
    <property type="term" value="P:proteolysis"/>
    <property type="evidence" value="ECO:0007669"/>
    <property type="project" value="UniProtKB-KW"/>
</dbReference>
<dbReference type="InterPro" id="IPR012338">
    <property type="entry name" value="Beta-lactam/transpept-like"/>
</dbReference>
<dbReference type="GO" id="GO:0046677">
    <property type="term" value="P:response to antibiotic"/>
    <property type="evidence" value="ECO:0007669"/>
    <property type="project" value="UniProtKB-KW"/>
</dbReference>
<dbReference type="InterPro" id="IPR023346">
    <property type="entry name" value="Lysozyme-like_dom_sf"/>
</dbReference>
<evidence type="ECO:0000256" key="6">
    <source>
        <dbReference type="ARBA" id="ARBA00012448"/>
    </source>
</evidence>
<dbReference type="GO" id="GO:0009002">
    <property type="term" value="F:serine-type D-Ala-D-Ala carboxypeptidase activity"/>
    <property type="evidence" value="ECO:0007669"/>
    <property type="project" value="UniProtKB-EC"/>
</dbReference>
<keyword evidence="21" id="KW-0511">Multifunctional enzyme</keyword>
<keyword evidence="10" id="KW-0645">Protease</keyword>
<dbReference type="PANTHER" id="PTHR32282">
    <property type="entry name" value="BINDING PROTEIN TRANSPEPTIDASE, PUTATIVE-RELATED"/>
    <property type="match status" value="1"/>
</dbReference>
<evidence type="ECO:0000256" key="26">
    <source>
        <dbReference type="ARBA" id="ARBA00060592"/>
    </source>
</evidence>
<keyword evidence="22" id="KW-0961">Cell wall biogenesis/degradation</keyword>
<comment type="similarity">
    <text evidence="4">In the C-terminal section; belongs to the transpeptidase family.</text>
</comment>
<comment type="pathway">
    <text evidence="3">Cell wall biogenesis; peptidoglycan biosynthesis.</text>
</comment>
<accession>A0A9D0ZMU7</accession>
<evidence type="ECO:0000256" key="12">
    <source>
        <dbReference type="ARBA" id="ARBA00022679"/>
    </source>
</evidence>
<evidence type="ECO:0000313" key="29">
    <source>
        <dbReference type="EMBL" id="HIQ83141.1"/>
    </source>
</evidence>
<dbReference type="InterPro" id="IPR001460">
    <property type="entry name" value="PCN-bd_Tpept"/>
</dbReference>
<evidence type="ECO:0000259" key="28">
    <source>
        <dbReference type="Pfam" id="PF00912"/>
    </source>
</evidence>
<evidence type="ECO:0000256" key="22">
    <source>
        <dbReference type="ARBA" id="ARBA00023316"/>
    </source>
</evidence>
<evidence type="ECO:0000256" key="1">
    <source>
        <dbReference type="ARBA" id="ARBA00002624"/>
    </source>
</evidence>
<evidence type="ECO:0000256" key="14">
    <source>
        <dbReference type="ARBA" id="ARBA00022801"/>
    </source>
</evidence>
<comment type="caution">
    <text evidence="29">The sequence shown here is derived from an EMBL/GenBank/DDBJ whole genome shotgun (WGS) entry which is preliminary data.</text>
</comment>
<dbReference type="SUPFAM" id="SSF56601">
    <property type="entry name" value="beta-lactamase/transpeptidase-like"/>
    <property type="match status" value="1"/>
</dbReference>
<feature type="domain" description="Glycosyl transferase family 51" evidence="28">
    <location>
        <begin position="60"/>
        <end position="227"/>
    </location>
</feature>
<dbReference type="Gene3D" id="3.40.710.10">
    <property type="entry name" value="DD-peptidase/beta-lactamase superfamily"/>
    <property type="match status" value="1"/>
</dbReference>
<keyword evidence="12" id="KW-0808">Transferase</keyword>
<evidence type="ECO:0000256" key="23">
    <source>
        <dbReference type="ARBA" id="ARBA00034000"/>
    </source>
</evidence>
<comment type="pathway">
    <text evidence="26">Glycan biosynthesis.</text>
</comment>
<evidence type="ECO:0000256" key="16">
    <source>
        <dbReference type="ARBA" id="ARBA00022968"/>
    </source>
</evidence>
<evidence type="ECO:0000256" key="10">
    <source>
        <dbReference type="ARBA" id="ARBA00022670"/>
    </source>
</evidence>
<dbReference type="NCBIfam" id="TIGR02074">
    <property type="entry name" value="PBP_1a_fam"/>
    <property type="match status" value="1"/>
</dbReference>
<evidence type="ECO:0000256" key="24">
    <source>
        <dbReference type="ARBA" id="ARBA00044770"/>
    </source>
</evidence>
<keyword evidence="11" id="KW-0328">Glycosyltransferase</keyword>
<evidence type="ECO:0000256" key="5">
    <source>
        <dbReference type="ARBA" id="ARBA00007739"/>
    </source>
</evidence>
<name>A0A9D0ZMU7_9FIRM</name>
<dbReference type="GO" id="GO:0008360">
    <property type="term" value="P:regulation of cell shape"/>
    <property type="evidence" value="ECO:0007669"/>
    <property type="project" value="UniProtKB-KW"/>
</dbReference>
<reference evidence="29" key="1">
    <citation type="submission" date="2020-10" db="EMBL/GenBank/DDBJ databases">
        <authorList>
            <person name="Gilroy R."/>
        </authorList>
    </citation>
    <scope>NUCLEOTIDE SEQUENCE</scope>
    <source>
        <strain evidence="29">ChiSjej6B24-2974</strain>
    </source>
</reference>
<dbReference type="GO" id="GO:0030288">
    <property type="term" value="C:outer membrane-bounded periplasmic space"/>
    <property type="evidence" value="ECO:0007669"/>
    <property type="project" value="TreeGrafter"/>
</dbReference>
<dbReference type="InterPro" id="IPR036950">
    <property type="entry name" value="PBP_transglycosylase"/>
</dbReference>
<keyword evidence="15" id="KW-0133">Cell shape</keyword>
<evidence type="ECO:0000256" key="17">
    <source>
        <dbReference type="ARBA" id="ARBA00022984"/>
    </source>
</evidence>
<comment type="catalytic activity">
    <reaction evidence="23">
        <text>Preferential cleavage: (Ac)2-L-Lys-D-Ala-|-D-Ala. Also transpeptidation of peptidyl-alanyl moieties that are N-acyl substituents of D-alanine.</text>
        <dbReference type="EC" id="3.4.16.4"/>
    </reaction>
</comment>
<dbReference type="GO" id="GO:0008955">
    <property type="term" value="F:peptidoglycan glycosyltransferase activity"/>
    <property type="evidence" value="ECO:0007669"/>
    <property type="project" value="UniProtKB-EC"/>
</dbReference>
<dbReference type="GO" id="GO:0008658">
    <property type="term" value="F:penicillin binding"/>
    <property type="evidence" value="ECO:0007669"/>
    <property type="project" value="InterPro"/>
</dbReference>
<sequence length="793" mass="85326">MKRKWVRWAILGAVVALLAALVIVLEPWNWEKLDLEKLTQLNQTSIIYDAGGNRAGSLYGSENRVYVALGQIPEHVQNAFIAAEDQRFYEHHGVDIVRLFGALWHDIRTMSLEQGASTITQQLIKLTHLSGEKTLSRKAQEAILALQLERQMSKQDILERYLNVVYFGRGAYGIEAAANAYFGKHVGELTLAEGALLAGVIKSPSNYAPHLEPENAVERRNLILSEMAECGFISQEEAQSAQGEELSLHLSEESAQFGWYIDQAAAEAQEILGVTRDELLAGGYAIYTALDPEAQAAAEALFENGANFPDPAADGTPAQAALVAENVENGEIVALVGGRSYDVRLGLNRATQIQRQPGSAIKPVSSYAAAIEGYGYLPTSFISDEPRVFAGGYQPGNAGGNYYGEVTLREALSRSLNVATVDLADKIGVAALRAQLERFGIVPADSDANLALALGSMTEGVSPAQLCAAYCALANGGTRVEAHTVRKITDRDGKVLYEADNPGTRSVSAETACMITDMLKTAAAGGSANALSAVGANVAGKTGTVGMKGGGNRDAWTVAYTPKLAVAVWMGFDEPDSEHVMPDWAGGSSYPARLCASFLSSAGAEWLRGSFETPSTLRRVVVDALSLEQDNAVTLAAERTPQSYAQTELFYAGREPQTVSDKWDAPEPVTDLELVSAAGETPVLRFTARDENAEYLLIRRTDERAEEIAALRGEAGEVVEYTDADADLSQAHEYSIIPRHALLYEEGELVTGAESLRVRYTPGGILGRVEEFLTPAEATEPPAEAEPIQSLFW</sequence>
<dbReference type="Gene3D" id="1.10.3810.10">
    <property type="entry name" value="Biosynthetic peptidoglycan transglycosylase-like"/>
    <property type="match status" value="1"/>
</dbReference>
<dbReference type="Proteomes" id="UP000824260">
    <property type="component" value="Unassembled WGS sequence"/>
</dbReference>
<dbReference type="Pfam" id="PF00905">
    <property type="entry name" value="Transpeptidase"/>
    <property type="match status" value="1"/>
</dbReference>
<evidence type="ECO:0000256" key="15">
    <source>
        <dbReference type="ARBA" id="ARBA00022960"/>
    </source>
</evidence>
<keyword evidence="9" id="KW-0121">Carboxypeptidase</keyword>
<keyword evidence="13" id="KW-0812">Transmembrane</keyword>
<keyword evidence="18" id="KW-1133">Transmembrane helix</keyword>
<dbReference type="EC" id="2.4.99.28" evidence="24"/>
<dbReference type="InterPro" id="IPR050396">
    <property type="entry name" value="Glycosyltr_51/Transpeptidase"/>
</dbReference>